<keyword evidence="2" id="KW-1185">Reference proteome</keyword>
<protein>
    <submittedName>
        <fullName evidence="1">Uncharacterized protein</fullName>
    </submittedName>
</protein>
<organism evidence="1 2">
    <name type="scientific">Pleurodeles waltl</name>
    <name type="common">Iberian ribbed newt</name>
    <dbReference type="NCBI Taxonomy" id="8319"/>
    <lineage>
        <taxon>Eukaryota</taxon>
        <taxon>Metazoa</taxon>
        <taxon>Chordata</taxon>
        <taxon>Craniata</taxon>
        <taxon>Vertebrata</taxon>
        <taxon>Euteleostomi</taxon>
        <taxon>Amphibia</taxon>
        <taxon>Batrachia</taxon>
        <taxon>Caudata</taxon>
        <taxon>Salamandroidea</taxon>
        <taxon>Salamandridae</taxon>
        <taxon>Pleurodelinae</taxon>
        <taxon>Pleurodeles</taxon>
    </lineage>
</organism>
<dbReference type="Proteomes" id="UP001066276">
    <property type="component" value="Chromosome 7"/>
</dbReference>
<evidence type="ECO:0000313" key="1">
    <source>
        <dbReference type="EMBL" id="KAJ1123734.1"/>
    </source>
</evidence>
<reference evidence="1" key="1">
    <citation type="journal article" date="2022" name="bioRxiv">
        <title>Sequencing and chromosome-scale assembly of the giantPleurodeles waltlgenome.</title>
        <authorList>
            <person name="Brown T."/>
            <person name="Elewa A."/>
            <person name="Iarovenko S."/>
            <person name="Subramanian E."/>
            <person name="Araus A.J."/>
            <person name="Petzold A."/>
            <person name="Susuki M."/>
            <person name="Suzuki K.-i.T."/>
            <person name="Hayashi T."/>
            <person name="Toyoda A."/>
            <person name="Oliveira C."/>
            <person name="Osipova E."/>
            <person name="Leigh N.D."/>
            <person name="Simon A."/>
            <person name="Yun M.H."/>
        </authorList>
    </citation>
    <scope>NUCLEOTIDE SEQUENCE</scope>
    <source>
        <strain evidence="1">20211129_DDA</strain>
        <tissue evidence="1">Liver</tissue>
    </source>
</reference>
<evidence type="ECO:0000313" key="2">
    <source>
        <dbReference type="Proteomes" id="UP001066276"/>
    </source>
</evidence>
<accession>A0AAV7P7M1</accession>
<gene>
    <name evidence="1" type="ORF">NDU88_002201</name>
</gene>
<dbReference type="AlphaFoldDB" id="A0AAV7P7M1"/>
<sequence>MLEFNYRMEYVPRKIMLGDCSMFPVGEDMDEIDDTDNFIVANVKVVIGGRVYHENGISGPLWWQLQEDNLLRYPTVKHAIPRKVARNKRETSRWLKED</sequence>
<dbReference type="EMBL" id="JANPWB010000011">
    <property type="protein sequence ID" value="KAJ1123734.1"/>
    <property type="molecule type" value="Genomic_DNA"/>
</dbReference>
<comment type="caution">
    <text evidence="1">The sequence shown here is derived from an EMBL/GenBank/DDBJ whole genome shotgun (WGS) entry which is preliminary data.</text>
</comment>
<name>A0AAV7P7M1_PLEWA</name>
<proteinExistence type="predicted"/>